<proteinExistence type="inferred from homology"/>
<dbReference type="Gene3D" id="2.30.30.100">
    <property type="match status" value="1"/>
</dbReference>
<evidence type="ECO:0000256" key="2">
    <source>
        <dbReference type="ARBA" id="ARBA00006850"/>
    </source>
</evidence>
<protein>
    <submittedName>
        <fullName evidence="10">CIC11C00000002575</fullName>
    </submittedName>
</protein>
<keyword evidence="4" id="KW-0747">Spliceosome</keyword>
<organism evidence="10 11">
    <name type="scientific">Sungouiella intermedia</name>
    <dbReference type="NCBI Taxonomy" id="45354"/>
    <lineage>
        <taxon>Eukaryota</taxon>
        <taxon>Fungi</taxon>
        <taxon>Dikarya</taxon>
        <taxon>Ascomycota</taxon>
        <taxon>Saccharomycotina</taxon>
        <taxon>Pichiomycetes</taxon>
        <taxon>Metschnikowiaceae</taxon>
        <taxon>Sungouiella</taxon>
    </lineage>
</organism>
<dbReference type="GO" id="GO:0005688">
    <property type="term" value="C:U6 snRNP"/>
    <property type="evidence" value="ECO:0007669"/>
    <property type="project" value="TreeGrafter"/>
</dbReference>
<dbReference type="EMBL" id="LT635760">
    <property type="protein sequence ID" value="SGZ55531.1"/>
    <property type="molecule type" value="Genomic_DNA"/>
</dbReference>
<accession>A0A1L0BWA2</accession>
<dbReference type="OrthoDB" id="429711at2759"/>
<evidence type="ECO:0000313" key="10">
    <source>
        <dbReference type="EMBL" id="SGZ55531.1"/>
    </source>
</evidence>
<evidence type="ECO:0000256" key="3">
    <source>
        <dbReference type="ARBA" id="ARBA00022664"/>
    </source>
</evidence>
<evidence type="ECO:0000259" key="9">
    <source>
        <dbReference type="PROSITE" id="PS52002"/>
    </source>
</evidence>
<dbReference type="SMART" id="SM00651">
    <property type="entry name" value="Sm"/>
    <property type="match status" value="1"/>
</dbReference>
<dbReference type="GO" id="GO:0046540">
    <property type="term" value="C:U4/U6 x U5 tri-snRNP complex"/>
    <property type="evidence" value="ECO:0007669"/>
    <property type="project" value="TreeGrafter"/>
</dbReference>
<dbReference type="STRING" id="45354.A0A1L0BWA2"/>
<dbReference type="InterPro" id="IPR010920">
    <property type="entry name" value="LSM_dom_sf"/>
</dbReference>
<dbReference type="AlphaFoldDB" id="A0A1L0BWA2"/>
<dbReference type="Proteomes" id="UP000182334">
    <property type="component" value="Chromosome V"/>
</dbReference>
<name>A0A1L0BWA2_9ASCO</name>
<keyword evidence="7" id="KW-0539">Nucleus</keyword>
<feature type="domain" description="Sm" evidence="9">
    <location>
        <begin position="41"/>
        <end position="112"/>
    </location>
</feature>
<evidence type="ECO:0000256" key="6">
    <source>
        <dbReference type="ARBA" id="ARBA00023187"/>
    </source>
</evidence>
<keyword evidence="5" id="KW-0694">RNA-binding</keyword>
<dbReference type="PANTHER" id="PTHR20971:SF0">
    <property type="entry name" value="U6 SNRNA-ASSOCIATED SM-LIKE PROTEIN LSM5"/>
    <property type="match status" value="1"/>
</dbReference>
<dbReference type="SUPFAM" id="SSF50182">
    <property type="entry name" value="Sm-like ribonucleoproteins"/>
    <property type="match status" value="1"/>
</dbReference>
<sequence>MVSNTQDCSISVKMSQEEFNLNKTDEDLRTTSSNTDLPTLLPLEVIDRSIGSNIRILLTNYKEFTGTLIGFDDFVNVVLEDVVELQTNGIKSKPIKKMLLNGAQIAMLCPTC</sequence>
<dbReference type="InterPro" id="IPR033871">
    <property type="entry name" value="LSm5"/>
</dbReference>
<dbReference type="GO" id="GO:0005681">
    <property type="term" value="C:spliceosomal complex"/>
    <property type="evidence" value="ECO:0007669"/>
    <property type="project" value="UniProtKB-KW"/>
</dbReference>
<gene>
    <name evidence="10" type="ORF">SAMEA4029010_CIC11G00000002575</name>
</gene>
<dbReference type="InterPro" id="IPR047575">
    <property type="entry name" value="Sm"/>
</dbReference>
<evidence type="ECO:0000256" key="1">
    <source>
        <dbReference type="ARBA" id="ARBA00004123"/>
    </source>
</evidence>
<dbReference type="PANTHER" id="PTHR20971">
    <property type="entry name" value="U6 SNRNA-ASSOCIATED PROTEIN"/>
    <property type="match status" value="1"/>
</dbReference>
<evidence type="ECO:0000256" key="8">
    <source>
        <dbReference type="ARBA" id="ARBA00023274"/>
    </source>
</evidence>
<dbReference type="Pfam" id="PF01423">
    <property type="entry name" value="LSM"/>
    <property type="match status" value="1"/>
</dbReference>
<dbReference type="GO" id="GO:0003723">
    <property type="term" value="F:RNA binding"/>
    <property type="evidence" value="ECO:0007669"/>
    <property type="project" value="UniProtKB-KW"/>
</dbReference>
<comment type="similarity">
    <text evidence="2">Belongs to the snRNP Sm proteins family.</text>
</comment>
<keyword evidence="3" id="KW-0507">mRNA processing</keyword>
<dbReference type="GO" id="GO:0000398">
    <property type="term" value="P:mRNA splicing, via spliceosome"/>
    <property type="evidence" value="ECO:0007669"/>
    <property type="project" value="TreeGrafter"/>
</dbReference>
<keyword evidence="8" id="KW-0687">Ribonucleoprotein</keyword>
<dbReference type="InterPro" id="IPR001163">
    <property type="entry name" value="Sm_dom_euk/arc"/>
</dbReference>
<evidence type="ECO:0000313" key="11">
    <source>
        <dbReference type="Proteomes" id="UP000182334"/>
    </source>
</evidence>
<evidence type="ECO:0000256" key="7">
    <source>
        <dbReference type="ARBA" id="ARBA00023242"/>
    </source>
</evidence>
<keyword evidence="11" id="KW-1185">Reference proteome</keyword>
<reference evidence="10 11" key="1">
    <citation type="submission" date="2016-10" db="EMBL/GenBank/DDBJ databases">
        <authorList>
            <person name="de Groot N.N."/>
        </authorList>
    </citation>
    <scope>NUCLEOTIDE SEQUENCE [LARGE SCALE GENOMIC DNA]</scope>
    <source>
        <strain evidence="10 11">CBS 141442</strain>
    </source>
</reference>
<dbReference type="PROSITE" id="PS52002">
    <property type="entry name" value="SM"/>
    <property type="match status" value="1"/>
</dbReference>
<dbReference type="GO" id="GO:1990726">
    <property type="term" value="C:Lsm1-7-Pat1 complex"/>
    <property type="evidence" value="ECO:0007669"/>
    <property type="project" value="TreeGrafter"/>
</dbReference>
<comment type="subcellular location">
    <subcellularLocation>
        <location evidence="1">Nucleus</location>
    </subcellularLocation>
</comment>
<evidence type="ECO:0000256" key="5">
    <source>
        <dbReference type="ARBA" id="ARBA00022884"/>
    </source>
</evidence>
<keyword evidence="6" id="KW-0508">mRNA splicing</keyword>
<evidence type="ECO:0000256" key="4">
    <source>
        <dbReference type="ARBA" id="ARBA00022728"/>
    </source>
</evidence>